<dbReference type="AlphaFoldDB" id="A0A1M6CSC0"/>
<organism evidence="1 2">
    <name type="scientific">Flavobacterium terrae</name>
    <dbReference type="NCBI Taxonomy" id="415425"/>
    <lineage>
        <taxon>Bacteria</taxon>
        <taxon>Pseudomonadati</taxon>
        <taxon>Bacteroidota</taxon>
        <taxon>Flavobacteriia</taxon>
        <taxon>Flavobacteriales</taxon>
        <taxon>Flavobacteriaceae</taxon>
        <taxon>Flavobacterium</taxon>
    </lineage>
</organism>
<accession>A0A1M6CSC0</accession>
<dbReference type="STRING" id="415425.SAMN05444363_1065"/>
<dbReference type="SUPFAM" id="SSF142906">
    <property type="entry name" value="YjbR-like"/>
    <property type="match status" value="1"/>
</dbReference>
<dbReference type="Pfam" id="PF04237">
    <property type="entry name" value="YjbR"/>
    <property type="match status" value="1"/>
</dbReference>
<keyword evidence="1" id="KW-0238">DNA-binding</keyword>
<dbReference type="EMBL" id="FQZI01000002">
    <property type="protein sequence ID" value="SHI63763.1"/>
    <property type="molecule type" value="Genomic_DNA"/>
</dbReference>
<dbReference type="InterPro" id="IPR058532">
    <property type="entry name" value="YjbR/MT2646/Rv2570-like"/>
</dbReference>
<dbReference type="Gene3D" id="3.90.1150.30">
    <property type="match status" value="1"/>
</dbReference>
<sequence length="116" mass="13467">MNIEELQQICKSLPHVTEDIKWGNDLCFCIAAKMFCVVGLNQSPTSASFKVLDEEFEVLSTRKGFIPAPYVARYKWVLVEDINRLSTREWKHYVTQSYNLIKDKLPAKIKKELSQI</sequence>
<gene>
    <name evidence="1" type="ORF">SAMN05444363_1065</name>
</gene>
<dbReference type="OrthoDB" id="9789813at2"/>
<dbReference type="InterPro" id="IPR038056">
    <property type="entry name" value="YjbR-like_sf"/>
</dbReference>
<name>A0A1M6CSC0_9FLAO</name>
<dbReference type="Proteomes" id="UP000184488">
    <property type="component" value="Unassembled WGS sequence"/>
</dbReference>
<proteinExistence type="predicted"/>
<protein>
    <submittedName>
        <fullName evidence="1">Predicted DNA-binding protein, MmcQ/YjbR family</fullName>
    </submittedName>
</protein>
<evidence type="ECO:0000313" key="1">
    <source>
        <dbReference type="EMBL" id="SHI63763.1"/>
    </source>
</evidence>
<keyword evidence="2" id="KW-1185">Reference proteome</keyword>
<evidence type="ECO:0000313" key="2">
    <source>
        <dbReference type="Proteomes" id="UP000184488"/>
    </source>
</evidence>
<dbReference type="PANTHER" id="PTHR35145:SF1">
    <property type="entry name" value="CYTOPLASMIC PROTEIN"/>
    <property type="match status" value="1"/>
</dbReference>
<dbReference type="GO" id="GO:0003677">
    <property type="term" value="F:DNA binding"/>
    <property type="evidence" value="ECO:0007669"/>
    <property type="project" value="UniProtKB-KW"/>
</dbReference>
<dbReference type="PANTHER" id="PTHR35145">
    <property type="entry name" value="CYTOPLASMIC PROTEIN-RELATED"/>
    <property type="match status" value="1"/>
</dbReference>
<reference evidence="2" key="1">
    <citation type="submission" date="2016-11" db="EMBL/GenBank/DDBJ databases">
        <authorList>
            <person name="Varghese N."/>
            <person name="Submissions S."/>
        </authorList>
    </citation>
    <scope>NUCLEOTIDE SEQUENCE [LARGE SCALE GENOMIC DNA]</scope>
    <source>
        <strain evidence="2">DSM 18829</strain>
    </source>
</reference>
<dbReference type="InterPro" id="IPR007351">
    <property type="entry name" value="YjbR"/>
</dbReference>
<dbReference type="RefSeq" id="WP_073309283.1">
    <property type="nucleotide sequence ID" value="NZ_FQZI01000002.1"/>
</dbReference>